<feature type="transmembrane region" description="Helical" evidence="1">
    <location>
        <begin position="147"/>
        <end position="168"/>
    </location>
</feature>
<protein>
    <submittedName>
        <fullName evidence="2">Uncharacterized protein</fullName>
    </submittedName>
</protein>
<reference evidence="2 3" key="1">
    <citation type="journal article" date="2017" name="ISME J.">
        <title>Energy and carbon metabolisms in a deep terrestrial subsurface fluid microbial community.</title>
        <authorList>
            <person name="Momper L."/>
            <person name="Jungbluth S.P."/>
            <person name="Lee M.D."/>
            <person name="Amend J.P."/>
        </authorList>
    </citation>
    <scope>NUCLEOTIDE SEQUENCE [LARGE SCALE GENOMIC DNA]</scope>
    <source>
        <strain evidence="2">SURF_5</strain>
    </source>
</reference>
<feature type="transmembrane region" description="Helical" evidence="1">
    <location>
        <begin position="123"/>
        <end position="140"/>
    </location>
</feature>
<evidence type="ECO:0000313" key="3">
    <source>
        <dbReference type="Proteomes" id="UP000265882"/>
    </source>
</evidence>
<feature type="transmembrane region" description="Helical" evidence="1">
    <location>
        <begin position="50"/>
        <end position="73"/>
    </location>
</feature>
<keyword evidence="1" id="KW-1133">Transmembrane helix</keyword>
<keyword evidence="1" id="KW-0472">Membrane</keyword>
<name>A0A3A4NEI7_ABYX5</name>
<comment type="caution">
    <text evidence="2">The sequence shown here is derived from an EMBL/GenBank/DDBJ whole genome shotgun (WGS) entry which is preliminary data.</text>
</comment>
<feature type="transmembrane region" description="Helical" evidence="1">
    <location>
        <begin position="94"/>
        <end position="111"/>
    </location>
</feature>
<organism evidence="2 3">
    <name type="scientific">Abyssobacteria bacterium (strain SURF_5)</name>
    <dbReference type="NCBI Taxonomy" id="2093360"/>
    <lineage>
        <taxon>Bacteria</taxon>
        <taxon>Pseudomonadati</taxon>
        <taxon>Candidatus Hydrogenedentota</taxon>
        <taxon>Candidatus Abyssobacteria</taxon>
    </lineage>
</organism>
<evidence type="ECO:0000313" key="2">
    <source>
        <dbReference type="EMBL" id="RJP17155.1"/>
    </source>
</evidence>
<feature type="transmembrane region" description="Helical" evidence="1">
    <location>
        <begin position="405"/>
        <end position="426"/>
    </location>
</feature>
<feature type="transmembrane region" description="Helical" evidence="1">
    <location>
        <begin position="353"/>
        <end position="369"/>
    </location>
</feature>
<dbReference type="EMBL" id="QZKU01000119">
    <property type="protein sequence ID" value="RJP17155.1"/>
    <property type="molecule type" value="Genomic_DNA"/>
</dbReference>
<keyword evidence="1" id="KW-0812">Transmembrane</keyword>
<dbReference type="Proteomes" id="UP000265882">
    <property type="component" value="Unassembled WGS sequence"/>
</dbReference>
<gene>
    <name evidence="2" type="ORF">C4520_17410</name>
</gene>
<dbReference type="AlphaFoldDB" id="A0A3A4NEI7"/>
<evidence type="ECO:0000256" key="1">
    <source>
        <dbReference type="SAM" id="Phobius"/>
    </source>
</evidence>
<accession>A0A3A4NEI7</accession>
<feature type="transmembrane region" description="Helical" evidence="1">
    <location>
        <begin position="197"/>
        <end position="212"/>
    </location>
</feature>
<feature type="transmembrane region" description="Helical" evidence="1">
    <location>
        <begin position="218"/>
        <end position="235"/>
    </location>
</feature>
<feature type="transmembrane region" description="Helical" evidence="1">
    <location>
        <begin position="327"/>
        <end position="346"/>
    </location>
</feature>
<proteinExistence type="predicted"/>
<feature type="transmembrane region" description="Helical" evidence="1">
    <location>
        <begin position="255"/>
        <end position="272"/>
    </location>
</feature>
<feature type="transmembrane region" description="Helical" evidence="1">
    <location>
        <begin position="375"/>
        <end position="393"/>
    </location>
</feature>
<sequence>MSMYNEMCCSRGIPLHKGRRGKFLGWIIKLVRQDKDLHLSVPTLIRKQGLFIILPIIAFTYFSWGSGIGARYFDEGYFLYGADCILHGLVPYRDFFTIYFPGQIYLLALIFKLFGDTLFVERVFSVIVFSFLATIVFITAKRMGAMQLALISWLLAFLWFGAFGFLYFATPAPTALVFSQLSCLFFLDFLSSSHKKSLFFAGIFAAITALFRQDFGLYLILSSTAVGLVFIFRSVRSRGREPAAAFYEMMGFGHYFFAFLLLFVPAGLFFFIKAPLEDLLFDLVQWPLVIQPRFISIPYPPPLPDLYPLLSGEQSAGSYLTKTLLRVPFYFSIMIFASALLLLIKLPEQLSRWNVSFILILGLFYLNLARERSDLAHLYPATIQAAILLPALLSRKNGGGRRAIFLRTIVLVVSLLMIGSLALHGWRSLPVSTNGLISPQLRRARGLYLHPATAGNLELAVKFIRSHSSEDERIFVGNYRHDVSTMNDIMFYFFSERQSATKYHAIGLGLGTLQKVQEVIVRDLDRHANYIVIWTASKNHLTAETSQGVLLVDEYIRAHYQPIRRFGDYLVLRRRSI</sequence>